<dbReference type="RefSeq" id="WP_023842454.1">
    <property type="nucleotide sequence ID" value="NC_022995.1"/>
</dbReference>
<geneLocation type="plasmid" evidence="2">
    <name>pM7012</name>
</geneLocation>
<proteinExistence type="predicted"/>
<protein>
    <recommendedName>
        <fullName evidence="3">Lipoprotein</fullName>
    </recommendedName>
</protein>
<accession>V5YPP8</accession>
<evidence type="ECO:0008006" key="3">
    <source>
        <dbReference type="Google" id="ProtNLM"/>
    </source>
</evidence>
<evidence type="ECO:0000313" key="2">
    <source>
        <dbReference type="EMBL" id="BAO18911.1"/>
    </source>
</evidence>
<sequence length="118" mass="12134">MQAFACLSAAIVGFAFFASSGAAELSCKQRMAQGSVVVIKVAPGHVTEVGVPDGERITGLKSGSTQTASEDGRFFLYAGGATRFPISIQTTGGRYSICAVDAKPGVVADTVVSLSRRD</sequence>
<name>V5YPP8_9BURK</name>
<keyword evidence="1" id="KW-0732">Signal</keyword>
<keyword evidence="2" id="KW-0614">Plasmid</keyword>
<dbReference type="AlphaFoldDB" id="V5YPP8"/>
<reference evidence="2" key="1">
    <citation type="journal article" date="2014" name="Microbiology">
        <title>A 2,4-dichlorophenoxyacetic acid degradation plasmid pM7012 discloses distribution of an unclassified megaplasmid group across bacterial species.</title>
        <authorList>
            <person name="Sakai Y."/>
            <person name="Ogawa N."/>
            <person name="Shimomura Y."/>
            <person name="Fujii T."/>
        </authorList>
    </citation>
    <scope>NUCLEOTIDE SEQUENCE</scope>
    <source>
        <strain evidence="2">M701</strain>
    </source>
</reference>
<feature type="signal peptide" evidence="1">
    <location>
        <begin position="1"/>
        <end position="22"/>
    </location>
</feature>
<reference evidence="2" key="2">
    <citation type="submission" date="2024-06" db="EMBL/GenBank/DDBJ databases">
        <authorList>
            <person name="Sakai Y."/>
            <person name="Fujii T."/>
        </authorList>
    </citation>
    <scope>NUCLEOTIDE SEQUENCE</scope>
    <source>
        <strain evidence="2">M701</strain>
        <plasmid evidence="2">pM7012</plasmid>
    </source>
</reference>
<feature type="chain" id="PRO_5004744621" description="Lipoprotein" evidence="1">
    <location>
        <begin position="23"/>
        <end position="118"/>
    </location>
</feature>
<organism evidence="2">
    <name type="scientific">Burkholderia sp. M701</name>
    <dbReference type="NCBI Taxonomy" id="326454"/>
    <lineage>
        <taxon>Bacteria</taxon>
        <taxon>Pseudomonadati</taxon>
        <taxon>Pseudomonadota</taxon>
        <taxon>Betaproteobacteria</taxon>
        <taxon>Burkholderiales</taxon>
        <taxon>Burkholderiaceae</taxon>
        <taxon>Burkholderia</taxon>
    </lineage>
</organism>
<evidence type="ECO:0000256" key="1">
    <source>
        <dbReference type="SAM" id="SignalP"/>
    </source>
</evidence>
<dbReference type="EMBL" id="AB853026">
    <property type="protein sequence ID" value="BAO18911.1"/>
    <property type="molecule type" value="Genomic_DNA"/>
</dbReference>